<dbReference type="GO" id="GO:0015562">
    <property type="term" value="F:efflux transmembrane transporter activity"/>
    <property type="evidence" value="ECO:0007669"/>
    <property type="project" value="InterPro"/>
</dbReference>
<feature type="signal peptide" evidence="8">
    <location>
        <begin position="1"/>
        <end position="19"/>
    </location>
</feature>
<dbReference type="Pfam" id="PF02321">
    <property type="entry name" value="OEP"/>
    <property type="match status" value="2"/>
</dbReference>
<evidence type="ECO:0000256" key="2">
    <source>
        <dbReference type="ARBA" id="ARBA00007613"/>
    </source>
</evidence>
<comment type="similarity">
    <text evidence="2">Belongs to the outer membrane factor (OMF) (TC 1.B.17) family.</text>
</comment>
<name>A0A378U427_MYROD</name>
<keyword evidence="8" id="KW-0732">Signal</keyword>
<evidence type="ECO:0000256" key="4">
    <source>
        <dbReference type="ARBA" id="ARBA00022452"/>
    </source>
</evidence>
<dbReference type="RefSeq" id="WP_115092412.1">
    <property type="nucleotide sequence ID" value="NZ_CP068107.1"/>
</dbReference>
<dbReference type="PANTHER" id="PTHR30026">
    <property type="entry name" value="OUTER MEMBRANE PROTEIN TOLC"/>
    <property type="match status" value="1"/>
</dbReference>
<evidence type="ECO:0000256" key="1">
    <source>
        <dbReference type="ARBA" id="ARBA00004442"/>
    </source>
</evidence>
<protein>
    <submittedName>
        <fullName evidence="9">Outer membrane channel protein</fullName>
    </submittedName>
</protein>
<dbReference type="Gene3D" id="1.20.1600.10">
    <property type="entry name" value="Outer membrane efflux proteins (OEP)"/>
    <property type="match status" value="1"/>
</dbReference>
<keyword evidence="4" id="KW-1134">Transmembrane beta strand</keyword>
<dbReference type="PANTHER" id="PTHR30026:SF20">
    <property type="entry name" value="OUTER MEMBRANE PROTEIN TOLC"/>
    <property type="match status" value="1"/>
</dbReference>
<dbReference type="AlphaFoldDB" id="A0A378U427"/>
<accession>A0A378U427</accession>
<dbReference type="GO" id="GO:1990281">
    <property type="term" value="C:efflux pump complex"/>
    <property type="evidence" value="ECO:0007669"/>
    <property type="project" value="TreeGrafter"/>
</dbReference>
<evidence type="ECO:0000256" key="8">
    <source>
        <dbReference type="SAM" id="SignalP"/>
    </source>
</evidence>
<reference evidence="9 10" key="1">
    <citation type="submission" date="2018-06" db="EMBL/GenBank/DDBJ databases">
        <authorList>
            <consortium name="Pathogen Informatics"/>
            <person name="Doyle S."/>
        </authorList>
    </citation>
    <scope>NUCLEOTIDE SEQUENCE [LARGE SCALE GENOMIC DNA]</scope>
    <source>
        <strain evidence="9 10">NCTC11179</strain>
    </source>
</reference>
<evidence type="ECO:0000256" key="6">
    <source>
        <dbReference type="ARBA" id="ARBA00023136"/>
    </source>
</evidence>
<gene>
    <name evidence="9" type="ORF">NCTC11179_03278</name>
</gene>
<evidence type="ECO:0000256" key="5">
    <source>
        <dbReference type="ARBA" id="ARBA00022692"/>
    </source>
</evidence>
<keyword evidence="5" id="KW-0812">Transmembrane</keyword>
<sequence>MNKTFLTVCSLLLSCSLWAQEPLTLPEALHYALEHKAEARQAALDITNSDYQIQEVKANALPHLNIEANIANNVKIQEMPLTLGRQTQMIPFNLKWNSQVTATASQILFNQAVFMGLKAARSAKEFYIINKELTDEQIIEKVASTYYQVFQSKAMLKTLDTTIGSTTRIKDIIEDLHRNGLATQIDLDRTKVSLSNLKANRQQIINAIDLQENALKFFMGMDLQTAIQLPENTFSIDESALLADNKIDTRTEIHLLEKQKELLAYKLKSIQADYYPSLAAFGTFGYQGMGDKFPWGNKPSDGAFWTSASAVGISLKLPIFNGFETRSRVRQAKIDIEKIDVQLDDTKQALALDFANAQKSIENALITINLQKENVDLAHSILTNMQNNYKHGLASLTDLLNAENAYTEAENNYTTALLDFKLAEIQIIKSQGELKTLLD</sequence>
<dbReference type="GO" id="GO:0009279">
    <property type="term" value="C:cell outer membrane"/>
    <property type="evidence" value="ECO:0007669"/>
    <property type="project" value="UniProtKB-SubCell"/>
</dbReference>
<evidence type="ECO:0000313" key="9">
    <source>
        <dbReference type="EMBL" id="STZ69761.1"/>
    </source>
</evidence>
<comment type="subcellular location">
    <subcellularLocation>
        <location evidence="1">Cell outer membrane</location>
    </subcellularLocation>
</comment>
<evidence type="ECO:0000313" key="10">
    <source>
        <dbReference type="Proteomes" id="UP000255024"/>
    </source>
</evidence>
<dbReference type="InterPro" id="IPR051906">
    <property type="entry name" value="TolC-like"/>
</dbReference>
<evidence type="ECO:0000256" key="7">
    <source>
        <dbReference type="ARBA" id="ARBA00023237"/>
    </source>
</evidence>
<proteinExistence type="inferred from homology"/>
<feature type="chain" id="PRO_5016830306" evidence="8">
    <location>
        <begin position="20"/>
        <end position="439"/>
    </location>
</feature>
<dbReference type="SUPFAM" id="SSF56954">
    <property type="entry name" value="Outer membrane efflux proteins (OEP)"/>
    <property type="match status" value="1"/>
</dbReference>
<dbReference type="PROSITE" id="PS51257">
    <property type="entry name" value="PROKAR_LIPOPROTEIN"/>
    <property type="match status" value="1"/>
</dbReference>
<evidence type="ECO:0000256" key="3">
    <source>
        <dbReference type="ARBA" id="ARBA00022448"/>
    </source>
</evidence>
<organism evidence="9 10">
    <name type="scientific">Myroides odoratus</name>
    <name type="common">Flavobacterium odoratum</name>
    <dbReference type="NCBI Taxonomy" id="256"/>
    <lineage>
        <taxon>Bacteria</taxon>
        <taxon>Pseudomonadati</taxon>
        <taxon>Bacteroidota</taxon>
        <taxon>Flavobacteriia</taxon>
        <taxon>Flavobacteriales</taxon>
        <taxon>Flavobacteriaceae</taxon>
        <taxon>Myroides</taxon>
    </lineage>
</organism>
<keyword evidence="7" id="KW-0998">Cell outer membrane</keyword>
<keyword evidence="6" id="KW-0472">Membrane</keyword>
<dbReference type="InterPro" id="IPR003423">
    <property type="entry name" value="OMP_efflux"/>
</dbReference>
<dbReference type="EMBL" id="UGQL01000002">
    <property type="protein sequence ID" value="STZ69761.1"/>
    <property type="molecule type" value="Genomic_DNA"/>
</dbReference>
<dbReference type="Proteomes" id="UP000255024">
    <property type="component" value="Unassembled WGS sequence"/>
</dbReference>
<keyword evidence="3" id="KW-0813">Transport</keyword>
<keyword evidence="10" id="KW-1185">Reference proteome</keyword>
<dbReference type="GO" id="GO:0015288">
    <property type="term" value="F:porin activity"/>
    <property type="evidence" value="ECO:0007669"/>
    <property type="project" value="TreeGrafter"/>
</dbReference>